<dbReference type="NCBIfam" id="TIGR01499">
    <property type="entry name" value="folC"/>
    <property type="match status" value="1"/>
</dbReference>
<dbReference type="PANTHER" id="PTHR11136:SF0">
    <property type="entry name" value="DIHYDROFOLATE SYNTHETASE-RELATED"/>
    <property type="match status" value="1"/>
</dbReference>
<feature type="domain" description="Mur ligase central" evidence="11">
    <location>
        <begin position="55"/>
        <end position="233"/>
    </location>
</feature>
<keyword evidence="7" id="KW-0067">ATP-binding</keyword>
<feature type="domain" description="Mur ligase C-terminal" evidence="10">
    <location>
        <begin position="296"/>
        <end position="413"/>
    </location>
</feature>
<evidence type="ECO:0000256" key="9">
    <source>
        <dbReference type="ARBA" id="ARBA00047493"/>
    </source>
</evidence>
<evidence type="ECO:0000256" key="5">
    <source>
        <dbReference type="ARBA" id="ARBA00022723"/>
    </source>
</evidence>
<dbReference type="InterPro" id="IPR018109">
    <property type="entry name" value="Folylpolyglutamate_synth_CS"/>
</dbReference>
<dbReference type="InterPro" id="IPR013221">
    <property type="entry name" value="Mur_ligase_cen"/>
</dbReference>
<comment type="cofactor">
    <cofactor evidence="1">
        <name>Mg(2+)</name>
        <dbReference type="ChEBI" id="CHEBI:18420"/>
    </cofactor>
</comment>
<keyword evidence="6" id="KW-0547">Nucleotide-binding</keyword>
<evidence type="ECO:0000256" key="3">
    <source>
        <dbReference type="ARBA" id="ARBA00013025"/>
    </source>
</evidence>
<dbReference type="EMBL" id="VSSQ01011253">
    <property type="protein sequence ID" value="MPM46381.1"/>
    <property type="molecule type" value="Genomic_DNA"/>
</dbReference>
<dbReference type="EC" id="6.3.2.17" evidence="3"/>
<dbReference type="FunFam" id="3.40.1190.10:FF:000011">
    <property type="entry name" value="Folylpolyglutamate synthase/dihydrofolate synthase"/>
    <property type="match status" value="1"/>
</dbReference>
<dbReference type="PROSITE" id="PS01011">
    <property type="entry name" value="FOLYLPOLYGLU_SYNT_1"/>
    <property type="match status" value="1"/>
</dbReference>
<keyword evidence="5" id="KW-0479">Metal-binding</keyword>
<organism evidence="12">
    <name type="scientific">bioreactor metagenome</name>
    <dbReference type="NCBI Taxonomy" id="1076179"/>
    <lineage>
        <taxon>unclassified sequences</taxon>
        <taxon>metagenomes</taxon>
        <taxon>ecological metagenomes</taxon>
    </lineage>
</organism>
<evidence type="ECO:0000256" key="6">
    <source>
        <dbReference type="ARBA" id="ARBA00022741"/>
    </source>
</evidence>
<evidence type="ECO:0000256" key="8">
    <source>
        <dbReference type="ARBA" id="ARBA00022842"/>
    </source>
</evidence>
<accession>A0A645A2A3</accession>
<dbReference type="GO" id="GO:0046872">
    <property type="term" value="F:metal ion binding"/>
    <property type="evidence" value="ECO:0007669"/>
    <property type="project" value="UniProtKB-KW"/>
</dbReference>
<dbReference type="InterPro" id="IPR004101">
    <property type="entry name" value="Mur_ligase_C"/>
</dbReference>
<keyword evidence="8" id="KW-0460">Magnesium</keyword>
<dbReference type="SUPFAM" id="SSF53623">
    <property type="entry name" value="MurD-like peptide ligases, catalytic domain"/>
    <property type="match status" value="1"/>
</dbReference>
<gene>
    <name evidence="12" type="primary">fpgS_19</name>
    <name evidence="12" type="ORF">SDC9_93080</name>
</gene>
<evidence type="ECO:0000259" key="10">
    <source>
        <dbReference type="Pfam" id="PF02875"/>
    </source>
</evidence>
<evidence type="ECO:0000256" key="1">
    <source>
        <dbReference type="ARBA" id="ARBA00001946"/>
    </source>
</evidence>
<evidence type="ECO:0000259" key="11">
    <source>
        <dbReference type="Pfam" id="PF08245"/>
    </source>
</evidence>
<dbReference type="PIRSF" id="PIRSF001563">
    <property type="entry name" value="Folylpolyglu_synth"/>
    <property type="match status" value="1"/>
</dbReference>
<comment type="caution">
    <text evidence="12">The sequence shown here is derived from an EMBL/GenBank/DDBJ whole genome shotgun (WGS) entry which is preliminary data.</text>
</comment>
<dbReference type="GO" id="GO:0008841">
    <property type="term" value="F:dihydrofolate synthase activity"/>
    <property type="evidence" value="ECO:0007669"/>
    <property type="project" value="TreeGrafter"/>
</dbReference>
<comment type="catalytic activity">
    <reaction evidence="9">
        <text>(6S)-5,6,7,8-tetrahydrofolyl-(gamma-L-Glu)(n) + L-glutamate + ATP = (6S)-5,6,7,8-tetrahydrofolyl-(gamma-L-Glu)(n+1) + ADP + phosphate + H(+)</text>
        <dbReference type="Rhea" id="RHEA:10580"/>
        <dbReference type="Rhea" id="RHEA-COMP:14738"/>
        <dbReference type="Rhea" id="RHEA-COMP:14740"/>
        <dbReference type="ChEBI" id="CHEBI:15378"/>
        <dbReference type="ChEBI" id="CHEBI:29985"/>
        <dbReference type="ChEBI" id="CHEBI:30616"/>
        <dbReference type="ChEBI" id="CHEBI:43474"/>
        <dbReference type="ChEBI" id="CHEBI:141005"/>
        <dbReference type="ChEBI" id="CHEBI:456216"/>
        <dbReference type="EC" id="6.3.2.17"/>
    </reaction>
</comment>
<protein>
    <recommendedName>
        <fullName evidence="3">tetrahydrofolate synthase</fullName>
        <ecNumber evidence="3">6.3.2.17</ecNumber>
    </recommendedName>
</protein>
<dbReference type="InterPro" id="IPR036615">
    <property type="entry name" value="Mur_ligase_C_dom_sf"/>
</dbReference>
<evidence type="ECO:0000313" key="12">
    <source>
        <dbReference type="EMBL" id="MPM46381.1"/>
    </source>
</evidence>
<dbReference type="Pfam" id="PF02875">
    <property type="entry name" value="Mur_ligase_C"/>
    <property type="match status" value="1"/>
</dbReference>
<dbReference type="Gene3D" id="3.40.1190.10">
    <property type="entry name" value="Mur-like, catalytic domain"/>
    <property type="match status" value="1"/>
</dbReference>
<sequence>MFDQQKYQEKIDYIFTQFPSYQQVGKIAYKEGLESMFAFDDHLGSPHKSYHVVHVAGTNGKGSVSHMLTSVLMECGAKVGLYTSPHLVDFRERIKVNGKMISQEKVYEFLTDNEEFMTREKPSFFEITTAMAFDYFRKEGVDIAVIETGLGGRLDSTNIISPILSIITNIAMDHCDQLGFTLTSIAKEKGGIIKPNTPVVVGEYSRATRDVFETIADQKGAPLFFSQEYTYADVSLADYDLDLYGDYQVHNLRSVLTALKILSRNPQFLKILGDNWSDKSIRKGLQHVIKNTGFRGRWEYLSVFPPVICDTGHNVNGLSYVFSQLRRQNFERLFCVIGFVADKDLDKVLGLLPLSAYYLFTKAKIDRALDAELLAARCRSLGLEGEVLPSVDDAILRFREFCKEGDLLFIGGSTFIVGEAIQFFEKNHNFFAN</sequence>
<name>A0A645A2A3_9ZZZZ</name>
<dbReference type="InterPro" id="IPR001645">
    <property type="entry name" value="Folylpolyglutamate_synth"/>
</dbReference>
<comment type="similarity">
    <text evidence="2">Belongs to the folylpolyglutamate synthase family.</text>
</comment>
<dbReference type="GO" id="GO:0004326">
    <property type="term" value="F:tetrahydrofolylpolyglutamate synthase activity"/>
    <property type="evidence" value="ECO:0007669"/>
    <property type="project" value="UniProtKB-EC"/>
</dbReference>
<dbReference type="GO" id="GO:0005524">
    <property type="term" value="F:ATP binding"/>
    <property type="evidence" value="ECO:0007669"/>
    <property type="project" value="UniProtKB-KW"/>
</dbReference>
<dbReference type="PROSITE" id="PS01012">
    <property type="entry name" value="FOLYLPOLYGLU_SYNT_2"/>
    <property type="match status" value="1"/>
</dbReference>
<evidence type="ECO:0000256" key="2">
    <source>
        <dbReference type="ARBA" id="ARBA00008276"/>
    </source>
</evidence>
<evidence type="ECO:0000256" key="4">
    <source>
        <dbReference type="ARBA" id="ARBA00022598"/>
    </source>
</evidence>
<keyword evidence="4 12" id="KW-0436">Ligase</keyword>
<dbReference type="InterPro" id="IPR036565">
    <property type="entry name" value="Mur-like_cat_sf"/>
</dbReference>
<dbReference type="SUPFAM" id="SSF53244">
    <property type="entry name" value="MurD-like peptide ligases, peptide-binding domain"/>
    <property type="match status" value="1"/>
</dbReference>
<proteinExistence type="inferred from homology"/>
<dbReference type="Gene3D" id="3.90.190.20">
    <property type="entry name" value="Mur ligase, C-terminal domain"/>
    <property type="match status" value="1"/>
</dbReference>
<dbReference type="Pfam" id="PF08245">
    <property type="entry name" value="Mur_ligase_M"/>
    <property type="match status" value="1"/>
</dbReference>
<reference evidence="12" key="1">
    <citation type="submission" date="2019-08" db="EMBL/GenBank/DDBJ databases">
        <authorList>
            <person name="Kucharzyk K."/>
            <person name="Murdoch R.W."/>
            <person name="Higgins S."/>
            <person name="Loffler F."/>
        </authorList>
    </citation>
    <scope>NUCLEOTIDE SEQUENCE</scope>
</reference>
<dbReference type="AlphaFoldDB" id="A0A645A2A3"/>
<evidence type="ECO:0000256" key="7">
    <source>
        <dbReference type="ARBA" id="ARBA00022840"/>
    </source>
</evidence>
<dbReference type="PANTHER" id="PTHR11136">
    <property type="entry name" value="FOLYLPOLYGLUTAMATE SYNTHASE-RELATED"/>
    <property type="match status" value="1"/>
</dbReference>
<dbReference type="GO" id="GO:0005737">
    <property type="term" value="C:cytoplasm"/>
    <property type="evidence" value="ECO:0007669"/>
    <property type="project" value="TreeGrafter"/>
</dbReference>